<keyword evidence="5" id="KW-0862">Zinc</keyword>
<dbReference type="Pfam" id="PF00096">
    <property type="entry name" value="zf-C2H2"/>
    <property type="match status" value="4"/>
</dbReference>
<feature type="domain" description="C2H2-type" evidence="8">
    <location>
        <begin position="43"/>
        <end position="70"/>
    </location>
</feature>
<dbReference type="PROSITE" id="PS50157">
    <property type="entry name" value="ZINC_FINGER_C2H2_2"/>
    <property type="match status" value="3"/>
</dbReference>
<dbReference type="AlphaFoldDB" id="A0A8S1A9D5"/>
<gene>
    <name evidence="9" type="ORF">APLA_LOCUS8439</name>
</gene>
<evidence type="ECO:0000313" key="10">
    <source>
        <dbReference type="Proteomes" id="UP000494106"/>
    </source>
</evidence>
<dbReference type="SUPFAM" id="SSF57667">
    <property type="entry name" value="beta-beta-alpha zinc fingers"/>
    <property type="match status" value="2"/>
</dbReference>
<evidence type="ECO:0000256" key="1">
    <source>
        <dbReference type="ARBA" id="ARBA00004123"/>
    </source>
</evidence>
<feature type="domain" description="C2H2-type" evidence="8">
    <location>
        <begin position="105"/>
        <end position="137"/>
    </location>
</feature>
<dbReference type="PROSITE" id="PS00028">
    <property type="entry name" value="ZINC_FINGER_C2H2_1"/>
    <property type="match status" value="4"/>
</dbReference>
<dbReference type="InterPro" id="IPR036236">
    <property type="entry name" value="Znf_C2H2_sf"/>
</dbReference>
<evidence type="ECO:0000256" key="7">
    <source>
        <dbReference type="PROSITE-ProRule" id="PRU00042"/>
    </source>
</evidence>
<sequence>MKTKQGETNYKKNECNICNKVIIGSSYKFRSHLYQHSAVKSRFKCSHCSKEYFRRDAYDKHMAVHTGARKYHICDYCDRGFVDKRNLTSHLKIHDEYFHKPKEQYKCYVCGISYCEERLLKYHIRKQHFNLHAKESALDKKKPNETWVERVIQSEICVEMTKINESTIMIKKSPKTVPFTQNKQASEKTKFREYISSVFAKTDKSQYSKAVCDYCNKEMLKKSLQSHIRERHLLLKRFKCEECNIKFSRHYQLVNHVCGKPYRKSRGAAQNNLNKASQETRLK</sequence>
<evidence type="ECO:0000256" key="2">
    <source>
        <dbReference type="ARBA" id="ARBA00022723"/>
    </source>
</evidence>
<dbReference type="Proteomes" id="UP000494106">
    <property type="component" value="Unassembled WGS sequence"/>
</dbReference>
<evidence type="ECO:0000256" key="5">
    <source>
        <dbReference type="ARBA" id="ARBA00022833"/>
    </source>
</evidence>
<name>A0A8S1A9D5_ARCPL</name>
<keyword evidence="3" id="KW-0677">Repeat</keyword>
<comment type="subcellular location">
    <subcellularLocation>
        <location evidence="1">Nucleus</location>
    </subcellularLocation>
</comment>
<keyword evidence="6" id="KW-0539">Nucleus</keyword>
<evidence type="ECO:0000256" key="6">
    <source>
        <dbReference type="ARBA" id="ARBA00023242"/>
    </source>
</evidence>
<dbReference type="PANTHER" id="PTHR24406">
    <property type="entry name" value="TRANSCRIPTIONAL REPRESSOR CTCFL-RELATED"/>
    <property type="match status" value="1"/>
</dbReference>
<evidence type="ECO:0000259" key="8">
    <source>
        <dbReference type="PROSITE" id="PS50157"/>
    </source>
</evidence>
<evidence type="ECO:0000313" key="9">
    <source>
        <dbReference type="EMBL" id="CAB3240993.1"/>
    </source>
</evidence>
<keyword evidence="10" id="KW-1185">Reference proteome</keyword>
<dbReference type="OrthoDB" id="7437528at2759"/>
<dbReference type="GO" id="GO:0005634">
    <property type="term" value="C:nucleus"/>
    <property type="evidence" value="ECO:0007669"/>
    <property type="project" value="UniProtKB-SubCell"/>
</dbReference>
<evidence type="ECO:0000256" key="3">
    <source>
        <dbReference type="ARBA" id="ARBA00022737"/>
    </source>
</evidence>
<protein>
    <recommendedName>
        <fullName evidence="8">C2H2-type domain-containing protein</fullName>
    </recommendedName>
</protein>
<keyword evidence="4 7" id="KW-0863">Zinc-finger</keyword>
<dbReference type="GO" id="GO:0008270">
    <property type="term" value="F:zinc ion binding"/>
    <property type="evidence" value="ECO:0007669"/>
    <property type="project" value="UniProtKB-KW"/>
</dbReference>
<comment type="caution">
    <text evidence="9">The sequence shown here is derived from an EMBL/GenBank/DDBJ whole genome shotgun (WGS) entry which is preliminary data.</text>
</comment>
<proteinExistence type="predicted"/>
<keyword evidence="2" id="KW-0479">Metal-binding</keyword>
<dbReference type="InterPro" id="IPR013087">
    <property type="entry name" value="Znf_C2H2_type"/>
</dbReference>
<organism evidence="9 10">
    <name type="scientific">Arctia plantaginis</name>
    <name type="common">Wood tiger moth</name>
    <name type="synonym">Phalaena plantaginis</name>
    <dbReference type="NCBI Taxonomy" id="874455"/>
    <lineage>
        <taxon>Eukaryota</taxon>
        <taxon>Metazoa</taxon>
        <taxon>Ecdysozoa</taxon>
        <taxon>Arthropoda</taxon>
        <taxon>Hexapoda</taxon>
        <taxon>Insecta</taxon>
        <taxon>Pterygota</taxon>
        <taxon>Neoptera</taxon>
        <taxon>Endopterygota</taxon>
        <taxon>Lepidoptera</taxon>
        <taxon>Glossata</taxon>
        <taxon>Ditrysia</taxon>
        <taxon>Noctuoidea</taxon>
        <taxon>Erebidae</taxon>
        <taxon>Arctiinae</taxon>
        <taxon>Arctia</taxon>
    </lineage>
</organism>
<dbReference type="EMBL" id="CADEBC010000507">
    <property type="protein sequence ID" value="CAB3240993.1"/>
    <property type="molecule type" value="Genomic_DNA"/>
</dbReference>
<dbReference type="SMART" id="SM00355">
    <property type="entry name" value="ZnF_C2H2"/>
    <property type="match status" value="6"/>
</dbReference>
<evidence type="ECO:0000256" key="4">
    <source>
        <dbReference type="ARBA" id="ARBA00022771"/>
    </source>
</evidence>
<reference evidence="9 10" key="1">
    <citation type="submission" date="2020-04" db="EMBL/GenBank/DDBJ databases">
        <authorList>
            <person name="Wallbank WR R."/>
            <person name="Pardo Diaz C."/>
            <person name="Kozak K."/>
            <person name="Martin S."/>
            <person name="Jiggins C."/>
            <person name="Moest M."/>
            <person name="Warren A I."/>
            <person name="Byers J.R.P. K."/>
            <person name="Montejo-Kovacevich G."/>
            <person name="Yen C E."/>
        </authorList>
    </citation>
    <scope>NUCLEOTIDE SEQUENCE [LARGE SCALE GENOMIC DNA]</scope>
</reference>
<feature type="domain" description="C2H2-type" evidence="8">
    <location>
        <begin position="72"/>
        <end position="94"/>
    </location>
</feature>
<dbReference type="InterPro" id="IPR050888">
    <property type="entry name" value="ZnF_C2H2-type_TF"/>
</dbReference>
<dbReference type="Gene3D" id="3.30.160.60">
    <property type="entry name" value="Classic Zinc Finger"/>
    <property type="match status" value="3"/>
</dbReference>
<accession>A0A8S1A9D5</accession>